<reference evidence="1 2" key="1">
    <citation type="submission" date="2020-09" db="EMBL/GenBank/DDBJ databases">
        <title>Photobacterium sp. CAU 1568 isolated from sand of Sido Beach.</title>
        <authorList>
            <person name="Kim W."/>
        </authorList>
    </citation>
    <scope>NUCLEOTIDE SEQUENCE [LARGE SCALE GENOMIC DNA]</scope>
    <source>
        <strain evidence="1 2">CAU 1568</strain>
    </source>
</reference>
<proteinExistence type="predicted"/>
<evidence type="ECO:0000313" key="2">
    <source>
        <dbReference type="Proteomes" id="UP000649768"/>
    </source>
</evidence>
<dbReference type="Proteomes" id="UP000649768">
    <property type="component" value="Unassembled WGS sequence"/>
</dbReference>
<comment type="caution">
    <text evidence="1">The sequence shown here is derived from an EMBL/GenBank/DDBJ whole genome shotgun (WGS) entry which is preliminary data.</text>
</comment>
<name>A0ABR9BLI8_9GAMM</name>
<accession>A0ABR9BLI8</accession>
<dbReference type="RefSeq" id="WP_192016118.1">
    <property type="nucleotide sequence ID" value="NZ_JACYTP010000007.1"/>
</dbReference>
<gene>
    <name evidence="1" type="ORF">IFO68_12140</name>
</gene>
<protein>
    <submittedName>
        <fullName evidence="1">Uncharacterized protein</fullName>
    </submittedName>
</protein>
<dbReference type="EMBL" id="JACYTP010000007">
    <property type="protein sequence ID" value="MBD8513420.1"/>
    <property type="molecule type" value="Genomic_DNA"/>
</dbReference>
<organism evidence="1 2">
    <name type="scientific">Photobacterium arenosum</name>
    <dbReference type="NCBI Taxonomy" id="2774143"/>
    <lineage>
        <taxon>Bacteria</taxon>
        <taxon>Pseudomonadati</taxon>
        <taxon>Pseudomonadota</taxon>
        <taxon>Gammaproteobacteria</taxon>
        <taxon>Vibrionales</taxon>
        <taxon>Vibrionaceae</taxon>
        <taxon>Photobacterium</taxon>
    </lineage>
</organism>
<sequence length="192" mass="19962">MNGFHILGNVIAAFFRQQAVVEGDIYVALLAVDFEQIPAGSTGIAVQRREVAVIAQGDFALPQGCEGPVFAVGRGVGVLQVAAVVGGIDPPLLHANTGGNACRLILTVVGVVEITVAQAAGVERQVVEVVAVFIDSGNERAGDIGVTRDFDLGLAARGERGELELGIPEVCVGLAVRKPPLNVCPYLILRTQ</sequence>
<keyword evidence="2" id="KW-1185">Reference proteome</keyword>
<evidence type="ECO:0000313" key="1">
    <source>
        <dbReference type="EMBL" id="MBD8513420.1"/>
    </source>
</evidence>